<dbReference type="RefSeq" id="WP_092939638.1">
    <property type="nucleotide sequence ID" value="NZ_FONX01000006.1"/>
</dbReference>
<evidence type="ECO:0000313" key="6">
    <source>
        <dbReference type="Proteomes" id="UP000199119"/>
    </source>
</evidence>
<protein>
    <submittedName>
        <fullName evidence="5">Phage tail tape measure protein, lambda family</fullName>
    </submittedName>
</protein>
<evidence type="ECO:0000313" key="5">
    <source>
        <dbReference type="EMBL" id="SFE88795.1"/>
    </source>
</evidence>
<dbReference type="Pfam" id="PF20155">
    <property type="entry name" value="TMP_3"/>
    <property type="match status" value="1"/>
</dbReference>
<evidence type="ECO:0000259" key="4">
    <source>
        <dbReference type="Pfam" id="PF20155"/>
    </source>
</evidence>
<dbReference type="NCBIfam" id="TIGR01541">
    <property type="entry name" value="tape_meas_lam_C"/>
    <property type="match status" value="1"/>
</dbReference>
<sequence length="971" mass="100661">MTPIGIVLTLDGDRQVEAGVRRVTGSIDLLGGSVGSLRSALGGLTGAFAGVVSVREFLKAADAVTMLENRLKLVSASVGQAAFAYEALYQIAQRSRVSFTELGGTYASVAAATANLGISQTRLLTVTEAIANAVTISGSSAQASQAALIQLGQGLASGTLRGEELNSVMEQTPRLAQALADGLGVSRGELRKMGEQGAITAEKVIKALESQAAVLNGEVKDATLTVGQAMTQLGNAAVRTVGDLDKASGISAAFASSLSGLAAGINTVGEAARTHEVAVKALVGALGGGAAVAGAVGLGLGVARIGAAVGALGAVLAANPLVLALLGLGVAGGAAVGVASAYNKSAAGIQQAIDTLRAQNERSESALASALAGGRDAGAENIRKVMEGRRASILKLEAELSAMNAGPQGTGGGRGSSNPTTVGSAMQQEAEAARELIGIRQKLYGVDKDYLPTLTKLHAQFQAGKLSLEDYRDLVGRLAKANFKEDKDAKAGEAAAHRLGKANMRSDVSELQQDYRNTAEVLRDGERLLEAERQAHTIADADYYMRKRAYIKALAEAEAESLEAQNRVLKGQKLKPEERVDADRKIAENAEKATRIRAKAATDLALSNMEEAASVRALANAYQDARDAAAQQLRASRDRYDRELQGMGLGSNWRDRNAARNQIDDKYQAERDRLAGDLRRNQITRAQYEEFLSIVNTSNAQALDSDRNYWSRRAELQGSWQVGASEALNSYLDNARNVAGQSEAMWTKAFSGMEDAAVSFAMTGKASVSDLARSFIADFMRMQIRAQALSLTAGGGGGGFLGSTVGAAMAWLTGRTPVGAAGNAGMGDYSAGGLRAAFGFAAGGYTGPGGKYEPAGIVHKDEFVINSENTRRLGVGFLNRLNSGYSAGGLVGGAGGGSGMLAGLKIELINESGQPLQARGAEMARGNDGDVLRIFLAKAVEASVAEMSSQAAGASGPFHQALLQRKQMGMA</sequence>
<feature type="transmembrane region" description="Helical" evidence="2">
    <location>
        <begin position="315"/>
        <end position="342"/>
    </location>
</feature>
<dbReference type="Pfam" id="PF09718">
    <property type="entry name" value="Tape_meas_lam_C"/>
    <property type="match status" value="1"/>
</dbReference>
<dbReference type="OrthoDB" id="7063692at2"/>
<name>A0A1I2E7H3_9BURK</name>
<dbReference type="Proteomes" id="UP000199119">
    <property type="component" value="Unassembled WGS sequence"/>
</dbReference>
<evidence type="ECO:0000256" key="1">
    <source>
        <dbReference type="SAM" id="MobiDB-lite"/>
    </source>
</evidence>
<evidence type="ECO:0000259" key="3">
    <source>
        <dbReference type="Pfam" id="PF09718"/>
    </source>
</evidence>
<proteinExistence type="predicted"/>
<reference evidence="6" key="1">
    <citation type="submission" date="2016-10" db="EMBL/GenBank/DDBJ databases">
        <authorList>
            <person name="Varghese N."/>
            <person name="Submissions S."/>
        </authorList>
    </citation>
    <scope>NUCLEOTIDE SEQUENCE [LARGE SCALE GENOMIC DNA]</scope>
    <source>
        <strain evidence="6">DSM 27981</strain>
    </source>
</reference>
<keyword evidence="2" id="KW-0472">Membrane</keyword>
<accession>A0A1I2E7H3</accession>
<dbReference type="InterPro" id="IPR013491">
    <property type="entry name" value="Tape_meas_N"/>
</dbReference>
<feature type="transmembrane region" description="Helical" evidence="2">
    <location>
        <begin position="281"/>
        <end position="303"/>
    </location>
</feature>
<keyword evidence="2" id="KW-1133">Transmembrane helix</keyword>
<dbReference type="AlphaFoldDB" id="A0A1I2E7H3"/>
<feature type="domain" description="Bacteriophage tail tape measure C-terminal" evidence="3">
    <location>
        <begin position="718"/>
        <end position="788"/>
    </location>
</feature>
<feature type="domain" description="Tape measure protein N-terminal" evidence="4">
    <location>
        <begin position="55"/>
        <end position="246"/>
    </location>
</feature>
<dbReference type="NCBIfam" id="TIGR02675">
    <property type="entry name" value="tape_meas_nterm"/>
    <property type="match status" value="1"/>
</dbReference>
<organism evidence="5 6">
    <name type="scientific">Paracidovorax wautersii</name>
    <dbReference type="NCBI Taxonomy" id="1177982"/>
    <lineage>
        <taxon>Bacteria</taxon>
        <taxon>Pseudomonadati</taxon>
        <taxon>Pseudomonadota</taxon>
        <taxon>Betaproteobacteria</taxon>
        <taxon>Burkholderiales</taxon>
        <taxon>Comamonadaceae</taxon>
        <taxon>Paracidovorax</taxon>
    </lineage>
</organism>
<keyword evidence="2" id="KW-0812">Transmembrane</keyword>
<gene>
    <name evidence="5" type="ORF">SAMN04489711_106279</name>
</gene>
<dbReference type="STRING" id="1177982.SAMN04489711_106279"/>
<keyword evidence="6" id="KW-1185">Reference proteome</keyword>
<feature type="compositionally biased region" description="Polar residues" evidence="1">
    <location>
        <begin position="416"/>
        <end position="427"/>
    </location>
</feature>
<evidence type="ECO:0000256" key="2">
    <source>
        <dbReference type="SAM" id="Phobius"/>
    </source>
</evidence>
<dbReference type="InterPro" id="IPR006431">
    <property type="entry name" value="Phage_tape_meas_C"/>
</dbReference>
<feature type="region of interest" description="Disordered" evidence="1">
    <location>
        <begin position="404"/>
        <end position="429"/>
    </location>
</feature>
<dbReference type="EMBL" id="FONX01000006">
    <property type="protein sequence ID" value="SFE88795.1"/>
    <property type="molecule type" value="Genomic_DNA"/>
</dbReference>